<dbReference type="GO" id="GO:0005524">
    <property type="term" value="F:ATP binding"/>
    <property type="evidence" value="ECO:0007669"/>
    <property type="project" value="UniProtKB-KW"/>
</dbReference>
<dbReference type="InterPro" id="IPR049940">
    <property type="entry name" value="GluQ/Sye"/>
</dbReference>
<evidence type="ECO:0000256" key="5">
    <source>
        <dbReference type="ARBA" id="ARBA00022840"/>
    </source>
</evidence>
<keyword evidence="4" id="KW-0862">Zinc</keyword>
<dbReference type="GO" id="GO:0006424">
    <property type="term" value="P:glutamyl-tRNA aminoacylation"/>
    <property type="evidence" value="ECO:0007669"/>
    <property type="project" value="TreeGrafter"/>
</dbReference>
<dbReference type="Proteomes" id="UP000216074">
    <property type="component" value="Unassembled WGS sequence"/>
</dbReference>
<gene>
    <name evidence="9" type="ORF">BHAP_0969</name>
</gene>
<feature type="domain" description="Glutamyl/glutaminyl-tRNA synthetase class Ib catalytic" evidence="8">
    <location>
        <begin position="160"/>
        <end position="288"/>
    </location>
</feature>
<keyword evidence="3 7" id="KW-0547">Nucleotide-binding</keyword>
<reference evidence="9 10" key="1">
    <citation type="journal article" date="2017" name="BMC Genomics">
        <title>Comparative genomic and phylogenomic analyses of the Bifidobacteriaceae family.</title>
        <authorList>
            <person name="Lugli G.A."/>
            <person name="Milani C."/>
            <person name="Turroni F."/>
            <person name="Duranti S."/>
            <person name="Mancabelli L."/>
            <person name="Mangifesta M."/>
            <person name="Ferrario C."/>
            <person name="Modesto M."/>
            <person name="Mattarelli P."/>
            <person name="Jiri K."/>
            <person name="van Sinderen D."/>
            <person name="Ventura M."/>
        </authorList>
    </citation>
    <scope>NUCLEOTIDE SEQUENCE [LARGE SCALE GENOMIC DNA]</scope>
    <source>
        <strain evidence="9 10">DSM 100202</strain>
    </source>
</reference>
<accession>A0A261FZF8</accession>
<dbReference type="InterPro" id="IPR000924">
    <property type="entry name" value="Glu/Gln-tRNA-synth"/>
</dbReference>
<evidence type="ECO:0000313" key="10">
    <source>
        <dbReference type="Proteomes" id="UP000216074"/>
    </source>
</evidence>
<dbReference type="PRINTS" id="PR00987">
    <property type="entry name" value="TRNASYNTHGLU"/>
</dbReference>
<proteinExistence type="inferred from homology"/>
<keyword evidence="2" id="KW-0479">Metal-binding</keyword>
<name>A0A261FZF8_9BIFI</name>
<evidence type="ECO:0000259" key="8">
    <source>
        <dbReference type="Pfam" id="PF00749"/>
    </source>
</evidence>
<evidence type="ECO:0000256" key="2">
    <source>
        <dbReference type="ARBA" id="ARBA00022723"/>
    </source>
</evidence>
<dbReference type="Pfam" id="PF00749">
    <property type="entry name" value="tRNA-synt_1c"/>
    <property type="match status" value="2"/>
</dbReference>
<sequence length="438" mass="47977">MYEMLDIAHVVADLSNVTGEVGTIPVTGTPDVTGTTRAMRTPVVGRFAPTPSGRMHLGNVYAMLAAWLSARAADGRIILRIEDIDQPRVLPDADRWIMDDLTWLGLTWDGEPVYQSQRLDRYADAIRMLSTLSSSTSCSPSVSSATVTADHLTFRTNAIYPCFCSRSDIRAASAPQEGDGFVVYPGTCRRLLQHNPDETRARLEHGDQHSLRLFAPNRNVQFTDRVFGSQTFNLAHDLGDTVIRRADGIVSYQLAVTVDDLDMGVTDVVRGRDLLRSTALQLYIREQLIASGWLADNNCDDSDDSDDRDLSERSDSTVASASVDEVSDNAFVEVSAATSVGVPSFAHLPLIDNAAGKRLAKRQRSLDMGVLRARGVSAHRVIGYCAWLLGLLAQPEPCAARDLIDHFSWERLAANRSDRRVPDDPFADFVGSDDAGAH</sequence>
<keyword evidence="6 7" id="KW-0030">Aminoacyl-tRNA synthetase</keyword>
<evidence type="ECO:0000256" key="1">
    <source>
        <dbReference type="ARBA" id="ARBA00022598"/>
    </source>
</evidence>
<dbReference type="Gene3D" id="3.40.50.620">
    <property type="entry name" value="HUPs"/>
    <property type="match status" value="3"/>
</dbReference>
<keyword evidence="5 7" id="KW-0067">ATP-binding</keyword>
<evidence type="ECO:0000256" key="4">
    <source>
        <dbReference type="ARBA" id="ARBA00022833"/>
    </source>
</evidence>
<dbReference type="InterPro" id="IPR014729">
    <property type="entry name" value="Rossmann-like_a/b/a_fold"/>
</dbReference>
<dbReference type="GO" id="GO:0004818">
    <property type="term" value="F:glutamate-tRNA ligase activity"/>
    <property type="evidence" value="ECO:0007669"/>
    <property type="project" value="TreeGrafter"/>
</dbReference>
<dbReference type="PANTHER" id="PTHR43311:SF1">
    <property type="entry name" value="GLUTAMYL-Q TRNA(ASP) SYNTHETASE"/>
    <property type="match status" value="1"/>
</dbReference>
<keyword evidence="1 7" id="KW-0436">Ligase</keyword>
<organism evidence="9 10">
    <name type="scientific">Bifidobacterium hapali</name>
    <dbReference type="NCBI Taxonomy" id="1630172"/>
    <lineage>
        <taxon>Bacteria</taxon>
        <taxon>Bacillati</taxon>
        <taxon>Actinomycetota</taxon>
        <taxon>Actinomycetes</taxon>
        <taxon>Bifidobacteriales</taxon>
        <taxon>Bifidobacteriaceae</taxon>
        <taxon>Bifidobacterium</taxon>
    </lineage>
</organism>
<dbReference type="EMBL" id="MWWY01000021">
    <property type="protein sequence ID" value="OZG64508.1"/>
    <property type="molecule type" value="Genomic_DNA"/>
</dbReference>
<dbReference type="SUPFAM" id="SSF52374">
    <property type="entry name" value="Nucleotidylyl transferase"/>
    <property type="match status" value="1"/>
</dbReference>
<protein>
    <submittedName>
        <fullName evidence="9">Glutamyl-Q tRNA(Asp) ligase</fullName>
    </submittedName>
</protein>
<dbReference type="InterPro" id="IPR020058">
    <property type="entry name" value="Glu/Gln-tRNA-synth_Ib_cat-dom"/>
</dbReference>
<dbReference type="AlphaFoldDB" id="A0A261FZF8"/>
<keyword evidence="10" id="KW-1185">Reference proteome</keyword>
<comment type="caution">
    <text evidence="9">The sequence shown here is derived from an EMBL/GenBank/DDBJ whole genome shotgun (WGS) entry which is preliminary data.</text>
</comment>
<feature type="domain" description="Glutamyl/glutaminyl-tRNA synthetase class Ib catalytic" evidence="8">
    <location>
        <begin position="43"/>
        <end position="129"/>
    </location>
</feature>
<comment type="similarity">
    <text evidence="7">Belongs to the class-I aminoacyl-tRNA synthetase family.</text>
</comment>
<dbReference type="PROSITE" id="PS00178">
    <property type="entry name" value="AA_TRNA_LIGASE_I"/>
    <property type="match status" value="1"/>
</dbReference>
<evidence type="ECO:0000313" key="9">
    <source>
        <dbReference type="EMBL" id="OZG64508.1"/>
    </source>
</evidence>
<evidence type="ECO:0000256" key="3">
    <source>
        <dbReference type="ARBA" id="ARBA00022741"/>
    </source>
</evidence>
<dbReference type="PANTHER" id="PTHR43311">
    <property type="entry name" value="GLUTAMATE--TRNA LIGASE"/>
    <property type="match status" value="1"/>
</dbReference>
<dbReference type="InterPro" id="IPR001412">
    <property type="entry name" value="aa-tRNA-synth_I_CS"/>
</dbReference>
<evidence type="ECO:0000256" key="6">
    <source>
        <dbReference type="ARBA" id="ARBA00023146"/>
    </source>
</evidence>
<keyword evidence="7" id="KW-0648">Protein biosynthesis</keyword>
<evidence type="ECO:0000256" key="7">
    <source>
        <dbReference type="RuleBase" id="RU363037"/>
    </source>
</evidence>